<protein>
    <recommendedName>
        <fullName evidence="3">DUF4145 domain-containing protein</fullName>
    </recommendedName>
</protein>
<evidence type="ECO:0000313" key="1">
    <source>
        <dbReference type="EMBL" id="SNZ07420.1"/>
    </source>
</evidence>
<dbReference type="AlphaFoldDB" id="A0A285ND89"/>
<sequence length="121" mass="14061">MVYGCYHYPLFTLGKEELFRFGESAFREAIKEAKPPQSLLKKRYADLQTWAHEEGLINDDEARRWNASRQLRNFVSHKDGALLLGPNDALNQLDITKELTESLFINCRAQVNKMQNSQNEE</sequence>
<name>A0A285ND89_9HYPH</name>
<organism evidence="1 2">
    <name type="scientific">Cohaesibacter gelatinilyticus</name>
    <dbReference type="NCBI Taxonomy" id="372072"/>
    <lineage>
        <taxon>Bacteria</taxon>
        <taxon>Pseudomonadati</taxon>
        <taxon>Pseudomonadota</taxon>
        <taxon>Alphaproteobacteria</taxon>
        <taxon>Hyphomicrobiales</taxon>
        <taxon>Cohaesibacteraceae</taxon>
    </lineage>
</organism>
<reference evidence="1 2" key="1">
    <citation type="submission" date="2017-09" db="EMBL/GenBank/DDBJ databases">
        <authorList>
            <person name="Ehlers B."/>
            <person name="Leendertz F.H."/>
        </authorList>
    </citation>
    <scope>NUCLEOTIDE SEQUENCE [LARGE SCALE GENOMIC DNA]</scope>
    <source>
        <strain evidence="1 2">DSM 18289</strain>
    </source>
</reference>
<dbReference type="EMBL" id="OBEL01000001">
    <property type="protein sequence ID" value="SNZ07420.1"/>
    <property type="molecule type" value="Genomic_DNA"/>
</dbReference>
<dbReference type="Proteomes" id="UP000219439">
    <property type="component" value="Unassembled WGS sequence"/>
</dbReference>
<accession>A0A285ND89</accession>
<evidence type="ECO:0000313" key="2">
    <source>
        <dbReference type="Proteomes" id="UP000219439"/>
    </source>
</evidence>
<keyword evidence="2" id="KW-1185">Reference proteome</keyword>
<gene>
    <name evidence="1" type="ORF">SAMN06265368_0939</name>
</gene>
<proteinExistence type="predicted"/>
<evidence type="ECO:0008006" key="3">
    <source>
        <dbReference type="Google" id="ProtNLM"/>
    </source>
</evidence>